<sequence length="849" mass="96413">MQKKKKKKTKGKEVWENIRNEIVELGVLATCDCGRESKATKLASDSEKRRVFHCLLYNPNVVQLVVVHMFLVFVVVFAISLGLRSILGFALGEGIVRKVREIKAMTWVRRIGRVYLRGVWEAYRLEVVCGYCWRRLLRGMGLWHSRMFVGQGEIAFSTSKHACCHVQGLCGLVLLQIDMPCPALLCPPHTAEYDSNKACKARAVLLQVDFVGLSRYPRFIIGQHALPFSWPIALVFMIPEKLVFMAGLMPGELPHHGPSDGNSGKSSKDKQEESLGRWYMSRKEIEEHSPSRKDGIDLKKETYLRKSYCTFLQDLGMRLKVPQVTIATAIIFCHRFFLRQSHAKNDRRTIATVCMFLAGKVEETPRPLKDVILVSYEIIHKKDPAAAQRIKQKEVYEQQKELILLGERVVLATLAFDLNVQHPYKPLVEAIKKFNVAKNALAQVAWNFVNDGLRTSLCLQFKPHHIAAGAIFLAAKFLKVKLPSDGEKVWWQEFDVTPRQLEGILIREQFNARNSLKRSVLLYVCTLPYPSQSLVFSLAEVSNQMLELYEQNRIPPAQGSEVEGSAGGTRSKAPAVNEEQASKQISSQVPQHSSAERTVVPQRGTENQSNDGSAEMGSDITDHKMDLDNRESQNSEQLTQKDNKREVSNRSKSGSERLVAGDQERMVGTKEGAEVGRKDESIVYNSGSNVGRNLERREGPLSHSPKEAIKIDKDKLKAALEKRRKERGEMTLKKDVMDEDDLIERELEDGVELAVEDEKNKRERRQNWSKPDGEDHHGKNQEETRDGRHMSMKGQFQKDMEEENAEEGEMIDDASSSLNNRKRRMGSPPGRQPEMKKRPDSNYHNDLSE</sequence>
<dbReference type="CDD" id="cd20587">
    <property type="entry name" value="CYCLIN_AcCycT_rpt1"/>
    <property type="match status" value="1"/>
</dbReference>
<dbReference type="InterPro" id="IPR006671">
    <property type="entry name" value="Cyclin_N"/>
</dbReference>
<dbReference type="Gramene" id="rna-AYBTSS11_LOCUS9285">
    <property type="protein sequence ID" value="CAJ1939701.1"/>
    <property type="gene ID" value="gene-AYBTSS11_LOCUS9285"/>
</dbReference>
<evidence type="ECO:0000313" key="12">
    <source>
        <dbReference type="Proteomes" id="UP001189624"/>
    </source>
</evidence>
<feature type="compositionally biased region" description="Acidic residues" evidence="8">
    <location>
        <begin position="737"/>
        <end position="755"/>
    </location>
</feature>
<keyword evidence="4" id="KW-0131">Cell cycle</keyword>
<protein>
    <recommendedName>
        <fullName evidence="5">B-like cyclin</fullName>
    </recommendedName>
</protein>
<proteinExistence type="inferred from homology"/>
<evidence type="ECO:0000256" key="2">
    <source>
        <dbReference type="ARBA" id="ARBA00022618"/>
    </source>
</evidence>
<dbReference type="GO" id="GO:0006357">
    <property type="term" value="P:regulation of transcription by RNA polymerase II"/>
    <property type="evidence" value="ECO:0007669"/>
    <property type="project" value="InterPro"/>
</dbReference>
<feature type="compositionally biased region" description="Basic and acidic residues" evidence="8">
    <location>
        <begin position="620"/>
        <end position="655"/>
    </location>
</feature>
<feature type="region of interest" description="Disordered" evidence="8">
    <location>
        <begin position="722"/>
        <end position="849"/>
    </location>
</feature>
<feature type="domain" description="Cyclin-like" evidence="10">
    <location>
        <begin position="425"/>
        <end position="507"/>
    </location>
</feature>
<accession>A0AA86VFJ9</accession>
<dbReference type="GO" id="GO:0051301">
    <property type="term" value="P:cell division"/>
    <property type="evidence" value="ECO:0007669"/>
    <property type="project" value="UniProtKB-KW"/>
</dbReference>
<dbReference type="EMBL" id="OY731400">
    <property type="protein sequence ID" value="CAJ1939701.1"/>
    <property type="molecule type" value="Genomic_DNA"/>
</dbReference>
<dbReference type="SUPFAM" id="SSF47954">
    <property type="entry name" value="Cyclin-like"/>
    <property type="match status" value="2"/>
</dbReference>
<evidence type="ECO:0000313" key="11">
    <source>
        <dbReference type="EMBL" id="CAJ1939701.1"/>
    </source>
</evidence>
<keyword evidence="9" id="KW-0812">Transmembrane</keyword>
<comment type="subunit">
    <text evidence="1">Interacts with the CDC2 protein kinase to form a serine/threonine kinase holoenzyme complex also known as maturation promoting factor (MPF). The cyclin subunit imparts substrate specificity to the complex.</text>
</comment>
<feature type="region of interest" description="Disordered" evidence="8">
    <location>
        <begin position="556"/>
        <end position="707"/>
    </location>
</feature>
<dbReference type="FunFam" id="1.10.472.10:FF:000026">
    <property type="entry name" value="Cyclin-T1-5 like"/>
    <property type="match status" value="1"/>
</dbReference>
<keyword evidence="2" id="KW-0132">Cell division</keyword>
<evidence type="ECO:0000256" key="5">
    <source>
        <dbReference type="ARBA" id="ARBA00032263"/>
    </source>
</evidence>
<dbReference type="SMART" id="SM00385">
    <property type="entry name" value="CYCLIN"/>
    <property type="match status" value="2"/>
</dbReference>
<feature type="compositionally biased region" description="Basic and acidic residues" evidence="8">
    <location>
        <begin position="662"/>
        <end position="681"/>
    </location>
</feature>
<dbReference type="InterPro" id="IPR013763">
    <property type="entry name" value="Cyclin-like_dom"/>
</dbReference>
<organism evidence="11 12">
    <name type="scientific">Sphenostylis stenocarpa</name>
    <dbReference type="NCBI Taxonomy" id="92480"/>
    <lineage>
        <taxon>Eukaryota</taxon>
        <taxon>Viridiplantae</taxon>
        <taxon>Streptophyta</taxon>
        <taxon>Embryophyta</taxon>
        <taxon>Tracheophyta</taxon>
        <taxon>Spermatophyta</taxon>
        <taxon>Magnoliopsida</taxon>
        <taxon>eudicotyledons</taxon>
        <taxon>Gunneridae</taxon>
        <taxon>Pentapetalae</taxon>
        <taxon>rosids</taxon>
        <taxon>fabids</taxon>
        <taxon>Fabales</taxon>
        <taxon>Fabaceae</taxon>
        <taxon>Papilionoideae</taxon>
        <taxon>50 kb inversion clade</taxon>
        <taxon>NPAAA clade</taxon>
        <taxon>indigoferoid/millettioid clade</taxon>
        <taxon>Phaseoleae</taxon>
        <taxon>Sphenostylis</taxon>
    </lineage>
</organism>
<keyword evidence="9" id="KW-0472">Membrane</keyword>
<keyword evidence="3 7" id="KW-0195">Cyclin</keyword>
<dbReference type="InterPro" id="IPR036915">
    <property type="entry name" value="Cyclin-like_sf"/>
</dbReference>
<gene>
    <name evidence="11" type="ORF">AYBTSS11_LOCUS9285</name>
</gene>
<dbReference type="Gene3D" id="1.10.472.10">
    <property type="entry name" value="Cyclin-like"/>
    <property type="match status" value="2"/>
</dbReference>
<keyword evidence="9" id="KW-1133">Transmembrane helix</keyword>
<evidence type="ECO:0000256" key="4">
    <source>
        <dbReference type="ARBA" id="ARBA00023306"/>
    </source>
</evidence>
<reference evidence="11" key="1">
    <citation type="submission" date="2023-10" db="EMBL/GenBank/DDBJ databases">
        <authorList>
            <person name="Domelevo Entfellner J.-B."/>
        </authorList>
    </citation>
    <scope>NUCLEOTIDE SEQUENCE</scope>
</reference>
<dbReference type="Pfam" id="PF00134">
    <property type="entry name" value="Cyclin_N"/>
    <property type="match status" value="1"/>
</dbReference>
<feature type="compositionally biased region" description="Basic and acidic residues" evidence="8">
    <location>
        <begin position="771"/>
        <end position="789"/>
    </location>
</feature>
<evidence type="ECO:0000256" key="7">
    <source>
        <dbReference type="RuleBase" id="RU000383"/>
    </source>
</evidence>
<feature type="domain" description="Cyclin-like" evidence="10">
    <location>
        <begin position="310"/>
        <end position="412"/>
    </location>
</feature>
<evidence type="ECO:0000256" key="1">
    <source>
        <dbReference type="ARBA" id="ARBA00011177"/>
    </source>
</evidence>
<keyword evidence="12" id="KW-1185">Reference proteome</keyword>
<dbReference type="PANTHER" id="PTHR10026">
    <property type="entry name" value="CYCLIN"/>
    <property type="match status" value="1"/>
</dbReference>
<feature type="compositionally biased region" description="Acidic residues" evidence="8">
    <location>
        <begin position="800"/>
        <end position="812"/>
    </location>
</feature>
<dbReference type="AlphaFoldDB" id="A0AA86VFJ9"/>
<dbReference type="FunFam" id="1.10.472.10:FF:000028">
    <property type="entry name" value="Cyclin-T1-5 like"/>
    <property type="match status" value="1"/>
</dbReference>
<feature type="compositionally biased region" description="Basic and acidic residues" evidence="8">
    <location>
        <begin position="833"/>
        <end position="849"/>
    </location>
</feature>
<evidence type="ECO:0000259" key="10">
    <source>
        <dbReference type="SMART" id="SM00385"/>
    </source>
</evidence>
<evidence type="ECO:0000256" key="6">
    <source>
        <dbReference type="ARBA" id="ARBA00061204"/>
    </source>
</evidence>
<feature type="transmembrane region" description="Helical" evidence="9">
    <location>
        <begin position="61"/>
        <end position="83"/>
    </location>
</feature>
<dbReference type="CDD" id="cd20588">
    <property type="entry name" value="CYCLIN_AcCycT_rpt2"/>
    <property type="match status" value="1"/>
</dbReference>
<comment type="similarity">
    <text evidence="6">Belongs to the cyclin family. Cyclin T subfamily.</text>
</comment>
<dbReference type="InterPro" id="IPR043198">
    <property type="entry name" value="Cyclin/Ssn8"/>
</dbReference>
<evidence type="ECO:0000256" key="8">
    <source>
        <dbReference type="SAM" id="MobiDB-lite"/>
    </source>
</evidence>
<evidence type="ECO:0000256" key="3">
    <source>
        <dbReference type="ARBA" id="ARBA00023127"/>
    </source>
</evidence>
<feature type="compositionally biased region" description="Polar residues" evidence="8">
    <location>
        <begin position="582"/>
        <end position="593"/>
    </location>
</feature>
<feature type="compositionally biased region" description="Basic and acidic residues" evidence="8">
    <location>
        <begin position="693"/>
        <end position="707"/>
    </location>
</feature>
<dbReference type="Proteomes" id="UP001189624">
    <property type="component" value="Chromosome 3"/>
</dbReference>
<feature type="compositionally biased region" description="Basic and acidic residues" evidence="8">
    <location>
        <begin position="722"/>
        <end position="736"/>
    </location>
</feature>
<name>A0AA86VFJ9_9FABA</name>
<dbReference type="GO" id="GO:0016538">
    <property type="term" value="F:cyclin-dependent protein serine/threonine kinase regulator activity"/>
    <property type="evidence" value="ECO:0007669"/>
    <property type="project" value="InterPro"/>
</dbReference>
<evidence type="ECO:0000256" key="9">
    <source>
        <dbReference type="SAM" id="Phobius"/>
    </source>
</evidence>